<evidence type="ECO:0000256" key="1">
    <source>
        <dbReference type="SAM" id="MobiDB-lite"/>
    </source>
</evidence>
<dbReference type="Proteomes" id="UP000315017">
    <property type="component" value="Chromosome"/>
</dbReference>
<protein>
    <submittedName>
        <fullName evidence="2">Uncharacterized protein</fullName>
    </submittedName>
</protein>
<organism evidence="2 3">
    <name type="scientific">Anatilimnocola aggregata</name>
    <dbReference type="NCBI Taxonomy" id="2528021"/>
    <lineage>
        <taxon>Bacteria</taxon>
        <taxon>Pseudomonadati</taxon>
        <taxon>Planctomycetota</taxon>
        <taxon>Planctomycetia</taxon>
        <taxon>Pirellulales</taxon>
        <taxon>Pirellulaceae</taxon>
        <taxon>Anatilimnocola</taxon>
    </lineage>
</organism>
<dbReference type="KEGG" id="aagg:ETAA8_25600"/>
<proteinExistence type="predicted"/>
<evidence type="ECO:0000313" key="2">
    <source>
        <dbReference type="EMBL" id="QDU27472.1"/>
    </source>
</evidence>
<feature type="region of interest" description="Disordered" evidence="1">
    <location>
        <begin position="83"/>
        <end position="111"/>
    </location>
</feature>
<evidence type="ECO:0000313" key="3">
    <source>
        <dbReference type="Proteomes" id="UP000315017"/>
    </source>
</evidence>
<dbReference type="AlphaFoldDB" id="A0A517YBH4"/>
<name>A0A517YBH4_9BACT</name>
<feature type="compositionally biased region" description="Polar residues" evidence="1">
    <location>
        <begin position="84"/>
        <end position="104"/>
    </location>
</feature>
<dbReference type="EMBL" id="CP036274">
    <property type="protein sequence ID" value="QDU27472.1"/>
    <property type="molecule type" value="Genomic_DNA"/>
</dbReference>
<sequence length="111" mass="12291">MAVTRRDLVWGSLLGLVCVTWMLDHLQLQCQVLLHEWAWEMHPPTQRLSQRRAGGAYAVPDGPEFYCPVDSSNTDQPLPFSFIGQPSSGTNFEDVSGRSATGIDSQKGRGE</sequence>
<reference evidence="2 3" key="1">
    <citation type="submission" date="2019-02" db="EMBL/GenBank/DDBJ databases">
        <title>Deep-cultivation of Planctomycetes and their phenomic and genomic characterization uncovers novel biology.</title>
        <authorList>
            <person name="Wiegand S."/>
            <person name="Jogler M."/>
            <person name="Boedeker C."/>
            <person name="Pinto D."/>
            <person name="Vollmers J."/>
            <person name="Rivas-Marin E."/>
            <person name="Kohn T."/>
            <person name="Peeters S.H."/>
            <person name="Heuer A."/>
            <person name="Rast P."/>
            <person name="Oberbeckmann S."/>
            <person name="Bunk B."/>
            <person name="Jeske O."/>
            <person name="Meyerdierks A."/>
            <person name="Storesund J.E."/>
            <person name="Kallscheuer N."/>
            <person name="Luecker S."/>
            <person name="Lage O.M."/>
            <person name="Pohl T."/>
            <person name="Merkel B.J."/>
            <person name="Hornburger P."/>
            <person name="Mueller R.-W."/>
            <person name="Bruemmer F."/>
            <person name="Labrenz M."/>
            <person name="Spormann A.M."/>
            <person name="Op den Camp H."/>
            <person name="Overmann J."/>
            <person name="Amann R."/>
            <person name="Jetten M.S.M."/>
            <person name="Mascher T."/>
            <person name="Medema M.H."/>
            <person name="Devos D.P."/>
            <person name="Kaster A.-K."/>
            <person name="Ovreas L."/>
            <person name="Rohde M."/>
            <person name="Galperin M.Y."/>
            <person name="Jogler C."/>
        </authorList>
    </citation>
    <scope>NUCLEOTIDE SEQUENCE [LARGE SCALE GENOMIC DNA]</scope>
    <source>
        <strain evidence="2 3">ETA_A8</strain>
    </source>
</reference>
<accession>A0A517YBH4</accession>
<gene>
    <name evidence="2" type="ORF">ETAA8_25600</name>
</gene>
<keyword evidence="3" id="KW-1185">Reference proteome</keyword>